<evidence type="ECO:0000256" key="1">
    <source>
        <dbReference type="ARBA" id="ARBA00005209"/>
    </source>
</evidence>
<evidence type="ECO:0000313" key="11">
    <source>
        <dbReference type="EMBL" id="PVY95316.1"/>
    </source>
</evidence>
<feature type="binding site" evidence="7 9">
    <location>
        <position position="347"/>
    </location>
    <ligand>
        <name>Mg(2+)</name>
        <dbReference type="ChEBI" id="CHEBI:18420"/>
    </ligand>
</feature>
<comment type="cofactor">
    <cofactor evidence="7 9">
        <name>Mg(2+)</name>
        <dbReference type="ChEBI" id="CHEBI:18420"/>
    </cofactor>
    <text evidence="7 9">Binds 1 Mg(2+) ion per subunit.</text>
</comment>
<keyword evidence="3 7" id="KW-0328">Glycosyltransferase</keyword>
<dbReference type="Pfam" id="PF00156">
    <property type="entry name" value="Pribosyltran"/>
    <property type="match status" value="1"/>
</dbReference>
<dbReference type="SUPFAM" id="SSF56235">
    <property type="entry name" value="N-terminal nucleophile aminohydrolases (Ntn hydrolases)"/>
    <property type="match status" value="1"/>
</dbReference>
<evidence type="ECO:0000313" key="12">
    <source>
        <dbReference type="Proteomes" id="UP000245793"/>
    </source>
</evidence>
<dbReference type="Pfam" id="PF13537">
    <property type="entry name" value="GATase_7"/>
    <property type="match status" value="1"/>
</dbReference>
<gene>
    <name evidence="7" type="primary">purF</name>
    <name evidence="11" type="ORF">C7381_102206</name>
</gene>
<evidence type="ECO:0000256" key="6">
    <source>
        <dbReference type="ARBA" id="ARBA00022962"/>
    </source>
</evidence>
<organism evidence="11 12">
    <name type="scientific">Ezakiella coagulans</name>
    <dbReference type="NCBI Taxonomy" id="46507"/>
    <lineage>
        <taxon>Bacteria</taxon>
        <taxon>Bacillati</taxon>
        <taxon>Bacillota</taxon>
        <taxon>Tissierellia</taxon>
        <taxon>Ezakiella</taxon>
    </lineage>
</organism>
<keyword evidence="12" id="KW-1185">Reference proteome</keyword>
<keyword evidence="5 7" id="KW-0658">Purine biosynthesis</keyword>
<comment type="function">
    <text evidence="7">Catalyzes the formation of phosphoribosylamine from phosphoribosylpyrophosphate (PRPP) and glutamine.</text>
</comment>
<dbReference type="PROSITE" id="PS51278">
    <property type="entry name" value="GATASE_TYPE_2"/>
    <property type="match status" value="1"/>
</dbReference>
<dbReference type="PIRSF" id="PIRSF000485">
    <property type="entry name" value="Amd_phspho_trans"/>
    <property type="match status" value="1"/>
</dbReference>
<keyword evidence="6 7" id="KW-0315">Glutamine amidotransferase</keyword>
<dbReference type="GO" id="GO:0006189">
    <property type="term" value="P:'de novo' IMP biosynthetic process"/>
    <property type="evidence" value="ECO:0007669"/>
    <property type="project" value="UniProtKB-UniRule"/>
</dbReference>
<dbReference type="InterPro" id="IPR005854">
    <property type="entry name" value="PurF"/>
</dbReference>
<dbReference type="SUPFAM" id="SSF53271">
    <property type="entry name" value="PRTase-like"/>
    <property type="match status" value="1"/>
</dbReference>
<feature type="binding site" evidence="7 9">
    <location>
        <position position="348"/>
    </location>
    <ligand>
        <name>Mg(2+)</name>
        <dbReference type="ChEBI" id="CHEBI:18420"/>
    </ligand>
</feature>
<dbReference type="AlphaFoldDB" id="A0A2U1E5U3"/>
<dbReference type="GO" id="GO:0004044">
    <property type="term" value="F:amidophosphoribosyltransferase activity"/>
    <property type="evidence" value="ECO:0007669"/>
    <property type="project" value="UniProtKB-UniRule"/>
</dbReference>
<evidence type="ECO:0000256" key="9">
    <source>
        <dbReference type="PIRSR" id="PIRSR000485-2"/>
    </source>
</evidence>
<dbReference type="InterPro" id="IPR029055">
    <property type="entry name" value="Ntn_hydrolases_N"/>
</dbReference>
<dbReference type="EC" id="2.4.2.14" evidence="7"/>
<dbReference type="CDD" id="cd06223">
    <property type="entry name" value="PRTases_typeI"/>
    <property type="match status" value="1"/>
</dbReference>
<dbReference type="HAMAP" id="MF_01931">
    <property type="entry name" value="PurF"/>
    <property type="match status" value="1"/>
</dbReference>
<evidence type="ECO:0000259" key="10">
    <source>
        <dbReference type="PROSITE" id="PS51278"/>
    </source>
</evidence>
<feature type="domain" description="Glutamine amidotransferase type-2" evidence="10">
    <location>
        <begin position="2"/>
        <end position="222"/>
    </location>
</feature>
<comment type="caution">
    <text evidence="7">Lacks conserved residue(s) required for the propagation of feature annotation.</text>
</comment>
<proteinExistence type="inferred from homology"/>
<name>A0A2U1E5U3_9FIRM</name>
<accession>A0A2U1E5U3</accession>
<dbReference type="GO" id="GO:0009113">
    <property type="term" value="P:purine nucleobase biosynthetic process"/>
    <property type="evidence" value="ECO:0007669"/>
    <property type="project" value="UniProtKB-UniRule"/>
</dbReference>
<comment type="similarity">
    <text evidence="2 7 8">In the C-terminal section; belongs to the purine/pyrimidine phosphoribosyltransferase family.</text>
</comment>
<dbReference type="Gene3D" id="3.60.20.10">
    <property type="entry name" value="Glutamine Phosphoribosylpyrophosphate, subunit 1, domain 1"/>
    <property type="match status" value="1"/>
</dbReference>
<keyword evidence="7 9" id="KW-0460">Magnesium</keyword>
<keyword evidence="7 9" id="KW-0479">Metal-binding</keyword>
<dbReference type="RefSeq" id="WP_116479762.1">
    <property type="nucleotide sequence ID" value="NZ_CP096650.1"/>
</dbReference>
<dbReference type="UniPathway" id="UPA00074">
    <property type="reaction ID" value="UER00124"/>
</dbReference>
<evidence type="ECO:0000256" key="5">
    <source>
        <dbReference type="ARBA" id="ARBA00022755"/>
    </source>
</evidence>
<dbReference type="GO" id="GO:0000287">
    <property type="term" value="F:magnesium ion binding"/>
    <property type="evidence" value="ECO:0007669"/>
    <property type="project" value="UniProtKB-UniRule"/>
</dbReference>
<evidence type="ECO:0000256" key="7">
    <source>
        <dbReference type="HAMAP-Rule" id="MF_01931"/>
    </source>
</evidence>
<dbReference type="EMBL" id="QEKV01000002">
    <property type="protein sequence ID" value="PVY95316.1"/>
    <property type="molecule type" value="Genomic_DNA"/>
</dbReference>
<feature type="binding site" evidence="7 9">
    <location>
        <position position="285"/>
    </location>
    <ligand>
        <name>Mg(2+)</name>
        <dbReference type="ChEBI" id="CHEBI:18420"/>
    </ligand>
</feature>
<keyword evidence="4 7" id="KW-0808">Transferase</keyword>
<dbReference type="InterPro" id="IPR017932">
    <property type="entry name" value="GATase_2_dom"/>
</dbReference>
<dbReference type="PANTHER" id="PTHR11907">
    <property type="entry name" value="AMIDOPHOSPHORIBOSYLTRANSFERASE"/>
    <property type="match status" value="1"/>
</dbReference>
<evidence type="ECO:0000256" key="2">
    <source>
        <dbReference type="ARBA" id="ARBA00010138"/>
    </source>
</evidence>
<comment type="catalytic activity">
    <reaction evidence="7 8">
        <text>5-phospho-beta-D-ribosylamine + L-glutamate + diphosphate = 5-phospho-alpha-D-ribose 1-diphosphate + L-glutamine + H2O</text>
        <dbReference type="Rhea" id="RHEA:14905"/>
        <dbReference type="ChEBI" id="CHEBI:15377"/>
        <dbReference type="ChEBI" id="CHEBI:29985"/>
        <dbReference type="ChEBI" id="CHEBI:33019"/>
        <dbReference type="ChEBI" id="CHEBI:58017"/>
        <dbReference type="ChEBI" id="CHEBI:58359"/>
        <dbReference type="ChEBI" id="CHEBI:58681"/>
        <dbReference type="EC" id="2.4.2.14"/>
    </reaction>
</comment>
<dbReference type="Gene3D" id="3.40.50.2020">
    <property type="match status" value="1"/>
</dbReference>
<evidence type="ECO:0000256" key="4">
    <source>
        <dbReference type="ARBA" id="ARBA00022679"/>
    </source>
</evidence>
<dbReference type="NCBIfam" id="TIGR01134">
    <property type="entry name" value="purF"/>
    <property type="match status" value="1"/>
</dbReference>
<dbReference type="InterPro" id="IPR029057">
    <property type="entry name" value="PRTase-like"/>
</dbReference>
<protein>
    <recommendedName>
        <fullName evidence="7">Amidophosphoribosyltransferase</fullName>
        <shortName evidence="7">ATase</shortName>
        <ecNumber evidence="7">2.4.2.14</ecNumber>
    </recommendedName>
    <alternativeName>
        <fullName evidence="7">Glutamine phosphoribosylpyrophosphate amidotransferase</fullName>
        <shortName evidence="7">GPATase</shortName>
    </alternativeName>
</protein>
<dbReference type="InterPro" id="IPR000836">
    <property type="entry name" value="PRTase_dom"/>
</dbReference>
<sequence length="451" mass="50089">MSGIAGVYSDKDGAAAYLYYMLYALQHRGQQSCGIATYNNGLMDYYKEQGLVSDVFKDDRVTQMRGNLAIGHVRMASRGEGFEYPYNQPIVAGYRHGALGIVHDGCITNAAKLKNDLQMKGYMFQSNLDTEVIATLIVKNYNIDLEHSIIDTLDMLMGSYALIVMAENVIYAARDEYGIKPLSIGELNGRYLVASETCAFDSIGAKFVRDVLPGEVIRITDKGLDIIRKGDASKRKLGVFEMVYIARPDSIIDGRSIYLSRLNAGRILAKEHPQDADLVIGAPDSGISFAVGYSEESGIPYTEGIIKNRYVGRTFIQPNQELRDLGVKIKLNPIKEYIQNKRLVLVDDSIVRGTTMRRTVKMLRDAGAKEIHVRIGSPMVKYSSNLMMDTPTREELVAAMHTKEEITKMIGADSLEYISLEGLFKAFGGDDFTQGCFTGKFPEGTIYKGEE</sequence>
<evidence type="ECO:0000256" key="8">
    <source>
        <dbReference type="PIRNR" id="PIRNR000485"/>
    </source>
</evidence>
<reference evidence="11 12" key="1">
    <citation type="submission" date="2018-04" db="EMBL/GenBank/DDBJ databases">
        <title>Genomic Encyclopedia of Type Strains, Phase IV (KMG-IV): sequencing the most valuable type-strain genomes for metagenomic binning, comparative biology and taxonomic classification.</title>
        <authorList>
            <person name="Goeker M."/>
        </authorList>
    </citation>
    <scope>NUCLEOTIDE SEQUENCE [LARGE SCALE GENOMIC DNA]</scope>
    <source>
        <strain evidence="11 12">DSM 20705</strain>
    </source>
</reference>
<evidence type="ECO:0000256" key="3">
    <source>
        <dbReference type="ARBA" id="ARBA00022676"/>
    </source>
</evidence>
<comment type="caution">
    <text evidence="11">The sequence shown here is derived from an EMBL/GenBank/DDBJ whole genome shotgun (WGS) entry which is preliminary data.</text>
</comment>
<dbReference type="Proteomes" id="UP000245793">
    <property type="component" value="Unassembled WGS sequence"/>
</dbReference>
<comment type="pathway">
    <text evidence="1 7 8">Purine metabolism; IMP biosynthesis via de novo pathway; N(1)-(5-phospho-D-ribosyl)glycinamide from 5-phospho-alpha-D-ribose 1-diphosphate: step 1/2.</text>
</comment>